<keyword evidence="7" id="KW-1185">Reference proteome</keyword>
<dbReference type="GO" id="GO:0000976">
    <property type="term" value="F:transcription cis-regulatory region binding"/>
    <property type="evidence" value="ECO:0007669"/>
    <property type="project" value="TreeGrafter"/>
</dbReference>
<dbReference type="PROSITE" id="PS50931">
    <property type="entry name" value="HTH_LYSR"/>
    <property type="match status" value="1"/>
</dbReference>
<evidence type="ECO:0000313" key="6">
    <source>
        <dbReference type="EMBL" id="RHW34727.1"/>
    </source>
</evidence>
<evidence type="ECO:0000259" key="5">
    <source>
        <dbReference type="PROSITE" id="PS50931"/>
    </source>
</evidence>
<dbReference type="InterPro" id="IPR000847">
    <property type="entry name" value="LysR_HTH_N"/>
</dbReference>
<dbReference type="InterPro" id="IPR036388">
    <property type="entry name" value="WH-like_DNA-bd_sf"/>
</dbReference>
<keyword evidence="4" id="KW-0804">Transcription</keyword>
<dbReference type="AlphaFoldDB" id="A0A396SCL2"/>
<evidence type="ECO:0000256" key="2">
    <source>
        <dbReference type="ARBA" id="ARBA00023015"/>
    </source>
</evidence>
<dbReference type="EMBL" id="QWEI01000008">
    <property type="protein sequence ID" value="RHW34727.1"/>
    <property type="molecule type" value="Genomic_DNA"/>
</dbReference>
<keyword evidence="3" id="KW-0238">DNA-binding</keyword>
<proteinExistence type="inferred from homology"/>
<dbReference type="Gene3D" id="1.10.10.10">
    <property type="entry name" value="Winged helix-like DNA-binding domain superfamily/Winged helix DNA-binding domain"/>
    <property type="match status" value="1"/>
</dbReference>
<dbReference type="CDD" id="cd05466">
    <property type="entry name" value="PBP2_LTTR_substrate"/>
    <property type="match status" value="1"/>
</dbReference>
<dbReference type="Proteomes" id="UP000265692">
    <property type="component" value="Unassembled WGS sequence"/>
</dbReference>
<dbReference type="Pfam" id="PF03466">
    <property type="entry name" value="LysR_substrate"/>
    <property type="match status" value="1"/>
</dbReference>
<organism evidence="6 7">
    <name type="scientific">Ureibacillus yapensis</name>
    <dbReference type="NCBI Taxonomy" id="2304605"/>
    <lineage>
        <taxon>Bacteria</taxon>
        <taxon>Bacillati</taxon>
        <taxon>Bacillota</taxon>
        <taxon>Bacilli</taxon>
        <taxon>Bacillales</taxon>
        <taxon>Caryophanaceae</taxon>
        <taxon>Ureibacillus</taxon>
    </lineage>
</organism>
<dbReference type="InterPro" id="IPR005119">
    <property type="entry name" value="LysR_subst-bd"/>
</dbReference>
<comment type="caution">
    <text evidence="6">The sequence shown here is derived from an EMBL/GenBank/DDBJ whole genome shotgun (WGS) entry which is preliminary data.</text>
</comment>
<accession>A0A396SCL2</accession>
<evidence type="ECO:0000313" key="7">
    <source>
        <dbReference type="Proteomes" id="UP000265692"/>
    </source>
</evidence>
<dbReference type="SUPFAM" id="SSF46785">
    <property type="entry name" value="Winged helix' DNA-binding domain"/>
    <property type="match status" value="1"/>
</dbReference>
<dbReference type="PANTHER" id="PTHR30126">
    <property type="entry name" value="HTH-TYPE TRANSCRIPTIONAL REGULATOR"/>
    <property type="match status" value="1"/>
</dbReference>
<dbReference type="GO" id="GO:0003700">
    <property type="term" value="F:DNA-binding transcription factor activity"/>
    <property type="evidence" value="ECO:0007669"/>
    <property type="project" value="InterPro"/>
</dbReference>
<dbReference type="FunFam" id="1.10.10.10:FF:000001">
    <property type="entry name" value="LysR family transcriptional regulator"/>
    <property type="match status" value="1"/>
</dbReference>
<comment type="similarity">
    <text evidence="1">Belongs to the LysR transcriptional regulatory family.</text>
</comment>
<dbReference type="PANTHER" id="PTHR30126:SF40">
    <property type="entry name" value="HTH-TYPE TRANSCRIPTIONAL REGULATOR GLTR"/>
    <property type="match status" value="1"/>
</dbReference>
<evidence type="ECO:0000256" key="4">
    <source>
        <dbReference type="ARBA" id="ARBA00023163"/>
    </source>
</evidence>
<dbReference type="Gene3D" id="3.40.190.10">
    <property type="entry name" value="Periplasmic binding protein-like II"/>
    <property type="match status" value="2"/>
</dbReference>
<dbReference type="SUPFAM" id="SSF53850">
    <property type="entry name" value="Periplasmic binding protein-like II"/>
    <property type="match status" value="1"/>
</dbReference>
<gene>
    <name evidence="6" type="ORF">D1B33_13850</name>
</gene>
<evidence type="ECO:0000256" key="3">
    <source>
        <dbReference type="ARBA" id="ARBA00023125"/>
    </source>
</evidence>
<sequence>MKVNIDQLEAFIHIVQLKSVHKASKALFLSQPTVTARIKSLENELNTELFSREGKNLILSQQGKEFIPYAQQILQAYRDGKKQLSKESAQNEIVFAANTITSHYFISYALSKWKIQNPGLRFKFISSSTDDLISKLLNHEVDFAFIRLMSNEGIHQEALLDNSVHLFVYPGHPLINLEEITVNELANEPLVFFECGAFDWGLIYKLFEVQQVEPKIEFRVDDLEVAKSLIKNKQCIGFLPSLAVKKELEKGELIEIDTTTLISIKQHIYLSYIKNERVNLLKDCIYKSAEHFYN</sequence>
<dbReference type="InterPro" id="IPR036390">
    <property type="entry name" value="WH_DNA-bd_sf"/>
</dbReference>
<reference evidence="6 7" key="1">
    <citation type="submission" date="2018-08" db="EMBL/GenBank/DDBJ databases">
        <title>Lysinibacillus sp. YLB-03 draft genome sequence.</title>
        <authorList>
            <person name="Yu L."/>
        </authorList>
    </citation>
    <scope>NUCLEOTIDE SEQUENCE [LARGE SCALE GENOMIC DNA]</scope>
    <source>
        <strain evidence="6 7">YLB-03</strain>
    </source>
</reference>
<keyword evidence="2" id="KW-0805">Transcription regulation</keyword>
<name>A0A396SCL2_9BACL</name>
<protein>
    <submittedName>
        <fullName evidence="6">LysR family transcriptional regulator</fullName>
    </submittedName>
</protein>
<feature type="domain" description="HTH lysR-type" evidence="5">
    <location>
        <begin position="3"/>
        <end position="60"/>
    </location>
</feature>
<dbReference type="PRINTS" id="PR00039">
    <property type="entry name" value="HTHLYSR"/>
</dbReference>
<evidence type="ECO:0000256" key="1">
    <source>
        <dbReference type="ARBA" id="ARBA00009437"/>
    </source>
</evidence>
<dbReference type="Pfam" id="PF00126">
    <property type="entry name" value="HTH_1"/>
    <property type="match status" value="1"/>
</dbReference>